<feature type="region of interest" description="Disordered" evidence="1">
    <location>
        <begin position="33"/>
        <end position="56"/>
    </location>
</feature>
<evidence type="ECO:0000313" key="3">
    <source>
        <dbReference type="Proteomes" id="UP000295367"/>
    </source>
</evidence>
<name>A0A4R3Y7V3_9PROT</name>
<reference evidence="2 3" key="1">
    <citation type="submission" date="2019-03" db="EMBL/GenBank/DDBJ databases">
        <title>Genomic Encyclopedia of Type Strains, Phase IV (KMG-IV): sequencing the most valuable type-strain genomes for metagenomic binning, comparative biology and taxonomic classification.</title>
        <authorList>
            <person name="Goeker M."/>
        </authorList>
    </citation>
    <scope>NUCLEOTIDE SEQUENCE [LARGE SCALE GENOMIC DNA]</scope>
    <source>
        <strain evidence="2 3">DSM 100309</strain>
    </source>
</reference>
<comment type="caution">
    <text evidence="2">The sequence shown here is derived from an EMBL/GenBank/DDBJ whole genome shotgun (WGS) entry which is preliminary data.</text>
</comment>
<proteinExistence type="predicted"/>
<evidence type="ECO:0000313" key="2">
    <source>
        <dbReference type="EMBL" id="TCV86644.1"/>
    </source>
</evidence>
<dbReference type="AlphaFoldDB" id="A0A4R3Y7V3"/>
<sequence length="56" mass="6388">MDIRLNKERRTGLPFGNKPPWLARGVMGGLIFSDRRKTSDRRTVNNRKNSESVGDS</sequence>
<feature type="compositionally biased region" description="Basic and acidic residues" evidence="1">
    <location>
        <begin position="33"/>
        <end position="43"/>
    </location>
</feature>
<dbReference type="Proteomes" id="UP000295367">
    <property type="component" value="Unassembled WGS sequence"/>
</dbReference>
<evidence type="ECO:0000256" key="1">
    <source>
        <dbReference type="SAM" id="MobiDB-lite"/>
    </source>
</evidence>
<keyword evidence="3" id="KW-1185">Reference proteome</keyword>
<dbReference type="EMBL" id="SMCO01000006">
    <property type="protein sequence ID" value="TCV86644.1"/>
    <property type="molecule type" value="Genomic_DNA"/>
</dbReference>
<gene>
    <name evidence="2" type="ORF">EDC63_1065</name>
</gene>
<accession>A0A4R3Y7V3</accession>
<organism evidence="2 3">
    <name type="scientific">Sulfurirhabdus autotrophica</name>
    <dbReference type="NCBI Taxonomy" id="1706046"/>
    <lineage>
        <taxon>Bacteria</taxon>
        <taxon>Pseudomonadati</taxon>
        <taxon>Pseudomonadota</taxon>
        <taxon>Betaproteobacteria</taxon>
        <taxon>Nitrosomonadales</taxon>
        <taxon>Sulfuricellaceae</taxon>
        <taxon>Sulfurirhabdus</taxon>
    </lineage>
</organism>
<protein>
    <submittedName>
        <fullName evidence="2">Uncharacterized protein</fullName>
    </submittedName>
</protein>